<organism evidence="1 2">
    <name type="scientific">Sorangium cellulosum</name>
    <name type="common">Polyangium cellulosum</name>
    <dbReference type="NCBI Taxonomy" id="56"/>
    <lineage>
        <taxon>Bacteria</taxon>
        <taxon>Pseudomonadati</taxon>
        <taxon>Myxococcota</taxon>
        <taxon>Polyangia</taxon>
        <taxon>Polyangiales</taxon>
        <taxon>Polyangiaceae</taxon>
        <taxon>Sorangium</taxon>
    </lineage>
</organism>
<evidence type="ECO:0000313" key="1">
    <source>
        <dbReference type="EMBL" id="KYF49663.1"/>
    </source>
</evidence>
<dbReference type="AlphaFoldDB" id="A0A150P2T2"/>
<comment type="caution">
    <text evidence="1">The sequence shown here is derived from an EMBL/GenBank/DDBJ whole genome shotgun (WGS) entry which is preliminary data.</text>
</comment>
<sequence length="270" mass="29337">MSFPIYHLETKAERCRVRVRLNDVPVVELTAEGEQPEWFAPPINLYLVAGANRLDVEVAPLPRDDGSPGDLRGVELEGAVRVYGKGDAVAPGEGPVVVEIEVMRELARRMEAADERGEELAIPQAFRFMFDAAGPDFTAELTAGEPLPGEEALRDYAIRLRDLARAGDVEGLVAEMEPKVQAYAAAYDDDAGAIRASLRGVLQDEYAPRGFVTDFEREDVELAPCAGGRLCELRRPGGEPLLQTPPDADESTMQIPIVVGSRGGALRVVR</sequence>
<reference evidence="1 2" key="1">
    <citation type="submission" date="2014-02" db="EMBL/GenBank/DDBJ databases">
        <title>The small core and large imbalanced accessory genome model reveals a collaborative survival strategy of Sorangium cellulosum strains in nature.</title>
        <authorList>
            <person name="Han K."/>
            <person name="Peng R."/>
            <person name="Blom J."/>
            <person name="Li Y.-Z."/>
        </authorList>
    </citation>
    <scope>NUCLEOTIDE SEQUENCE [LARGE SCALE GENOMIC DNA]</scope>
    <source>
        <strain evidence="1 2">So0157-18</strain>
    </source>
</reference>
<name>A0A150P2T2_SORCE</name>
<accession>A0A150P2T2</accession>
<evidence type="ECO:0000313" key="2">
    <source>
        <dbReference type="Proteomes" id="UP000075604"/>
    </source>
</evidence>
<dbReference type="Proteomes" id="UP000075604">
    <property type="component" value="Unassembled WGS sequence"/>
</dbReference>
<protein>
    <submittedName>
        <fullName evidence="1">Uncharacterized protein</fullName>
    </submittedName>
</protein>
<gene>
    <name evidence="1" type="ORF">BE04_07200</name>
</gene>
<dbReference type="EMBL" id="JELX01004220">
    <property type="protein sequence ID" value="KYF49663.1"/>
    <property type="molecule type" value="Genomic_DNA"/>
</dbReference>
<proteinExistence type="predicted"/>